<dbReference type="AlphaFoldDB" id="A0A0E9W482"/>
<proteinExistence type="predicted"/>
<reference evidence="1" key="2">
    <citation type="journal article" date="2015" name="Fish Shellfish Immunol.">
        <title>Early steps in the European eel (Anguilla anguilla)-Vibrio vulnificus interaction in the gills: Role of the RtxA13 toxin.</title>
        <authorList>
            <person name="Callol A."/>
            <person name="Pajuelo D."/>
            <person name="Ebbesson L."/>
            <person name="Teles M."/>
            <person name="MacKenzie S."/>
            <person name="Amaro C."/>
        </authorList>
    </citation>
    <scope>NUCLEOTIDE SEQUENCE</scope>
</reference>
<sequence>MTWKYSSFEESRVLSTKHVEYELKNVDERM</sequence>
<accession>A0A0E9W482</accession>
<organism evidence="1">
    <name type="scientific">Anguilla anguilla</name>
    <name type="common">European freshwater eel</name>
    <name type="synonym">Muraena anguilla</name>
    <dbReference type="NCBI Taxonomy" id="7936"/>
    <lineage>
        <taxon>Eukaryota</taxon>
        <taxon>Metazoa</taxon>
        <taxon>Chordata</taxon>
        <taxon>Craniata</taxon>
        <taxon>Vertebrata</taxon>
        <taxon>Euteleostomi</taxon>
        <taxon>Actinopterygii</taxon>
        <taxon>Neopterygii</taxon>
        <taxon>Teleostei</taxon>
        <taxon>Anguilliformes</taxon>
        <taxon>Anguillidae</taxon>
        <taxon>Anguilla</taxon>
    </lineage>
</organism>
<name>A0A0E9W482_ANGAN</name>
<reference evidence="1" key="1">
    <citation type="submission" date="2014-11" db="EMBL/GenBank/DDBJ databases">
        <authorList>
            <person name="Amaro Gonzalez C."/>
        </authorList>
    </citation>
    <scope>NUCLEOTIDE SEQUENCE</scope>
</reference>
<dbReference type="EMBL" id="GBXM01023388">
    <property type="protein sequence ID" value="JAH85189.1"/>
    <property type="molecule type" value="Transcribed_RNA"/>
</dbReference>
<evidence type="ECO:0000313" key="1">
    <source>
        <dbReference type="EMBL" id="JAH85189.1"/>
    </source>
</evidence>
<protein>
    <submittedName>
        <fullName evidence="1">Uncharacterized protein</fullName>
    </submittedName>
</protein>